<dbReference type="EMBL" id="LBJM01000202">
    <property type="protein sequence ID" value="RXH23172.1"/>
    <property type="molecule type" value="Genomic_DNA"/>
</dbReference>
<dbReference type="Proteomes" id="UP000290565">
    <property type="component" value="Unassembled WGS sequence"/>
</dbReference>
<organism evidence="1 2">
    <name type="scientific">Bradyrhizobium zhanjiangense</name>
    <dbReference type="NCBI Taxonomy" id="1325107"/>
    <lineage>
        <taxon>Bacteria</taxon>
        <taxon>Pseudomonadati</taxon>
        <taxon>Pseudomonadota</taxon>
        <taxon>Alphaproteobacteria</taxon>
        <taxon>Hyphomicrobiales</taxon>
        <taxon>Nitrobacteraceae</taxon>
        <taxon>Bradyrhizobium</taxon>
    </lineage>
</organism>
<accession>A0A4Q0RUA4</accession>
<name>A0A4Q0RUA4_9BRAD</name>
<protein>
    <submittedName>
        <fullName evidence="1">Uncharacterized protein</fullName>
    </submittedName>
</protein>
<gene>
    <name evidence="1" type="ORF">XH94_36925</name>
</gene>
<sequence length="285" mass="31830">MSGCDTVVSKEDPLTNAEITACPQAFGNKAVDGGIKIAVPVAPRAKEIAPEKVLQAFNTWAFKREQPDNAVAMLQSISKSIALSNPVPFVLYWGKGPRSNIDKPDFECLNYLAAFTRRISKTYAPGAALRLIFTDTHAKLNGHSSQNIRQYFDEVADGARERGFESCWLGDLTKAAEADNASPLIHETVPEPTFQRLLASAMKWYRGNGSCEEGALEYYRMNMVEKRAVERAFPDSIFITFNGSEFRGLFPQSLPIFYMYSLRKGISIKPWFLFRDTASCEQRAS</sequence>
<comment type="caution">
    <text evidence="1">The sequence shown here is derived from an EMBL/GenBank/DDBJ whole genome shotgun (WGS) entry which is preliminary data.</text>
</comment>
<evidence type="ECO:0000313" key="1">
    <source>
        <dbReference type="EMBL" id="RXH23172.1"/>
    </source>
</evidence>
<evidence type="ECO:0000313" key="2">
    <source>
        <dbReference type="Proteomes" id="UP000290565"/>
    </source>
</evidence>
<reference evidence="1 2" key="1">
    <citation type="submission" date="2015-04" db="EMBL/GenBank/DDBJ databases">
        <title>Comparative genomics of rhizobia nodulating Arachis hypogaea in China.</title>
        <authorList>
            <person name="Li Y."/>
        </authorList>
    </citation>
    <scope>NUCLEOTIDE SEQUENCE [LARGE SCALE GENOMIC DNA]</scope>
    <source>
        <strain evidence="1 2">CCBAU 51787</strain>
    </source>
</reference>
<proteinExistence type="predicted"/>
<dbReference type="AlphaFoldDB" id="A0A4Q0RUA4"/>
<dbReference type="RefSeq" id="WP_128947524.1">
    <property type="nucleotide sequence ID" value="NZ_LBJM01000202.1"/>
</dbReference>